<keyword evidence="3" id="KW-1185">Reference proteome</keyword>
<protein>
    <recommendedName>
        <fullName evidence="4">DUF3530 domain-containing protein</fullName>
    </recommendedName>
</protein>
<dbReference type="InterPro" id="IPR029058">
    <property type="entry name" value="AB_hydrolase_fold"/>
</dbReference>
<proteinExistence type="predicted"/>
<feature type="region of interest" description="Disordered" evidence="1">
    <location>
        <begin position="91"/>
        <end position="119"/>
    </location>
</feature>
<evidence type="ECO:0008006" key="4">
    <source>
        <dbReference type="Google" id="ProtNLM"/>
    </source>
</evidence>
<dbReference type="InterPro" id="IPR022529">
    <property type="entry name" value="DUF3530"/>
</dbReference>
<name>A0ABR9EDV4_9GAMM</name>
<dbReference type="EMBL" id="AQGV01000012">
    <property type="protein sequence ID" value="MBE0369166.1"/>
    <property type="molecule type" value="Genomic_DNA"/>
</dbReference>
<evidence type="ECO:0000313" key="3">
    <source>
        <dbReference type="Proteomes" id="UP000615755"/>
    </source>
</evidence>
<dbReference type="RefSeq" id="WP_192508338.1">
    <property type="nucleotide sequence ID" value="NZ_AQGV01000012.1"/>
</dbReference>
<accession>A0ABR9EDV4</accession>
<organism evidence="2 3">
    <name type="scientific">Pseudoalteromonas aurantia 208</name>
    <dbReference type="NCBI Taxonomy" id="1314867"/>
    <lineage>
        <taxon>Bacteria</taxon>
        <taxon>Pseudomonadati</taxon>
        <taxon>Pseudomonadota</taxon>
        <taxon>Gammaproteobacteria</taxon>
        <taxon>Alteromonadales</taxon>
        <taxon>Pseudoalteromonadaceae</taxon>
        <taxon>Pseudoalteromonas</taxon>
    </lineage>
</organism>
<dbReference type="Pfam" id="PF12048">
    <property type="entry name" value="DUF3530"/>
    <property type="match status" value="1"/>
</dbReference>
<reference evidence="2 3" key="1">
    <citation type="submission" date="2015-03" db="EMBL/GenBank/DDBJ databases">
        <title>Genome sequence of Pseudoalteromonas aurantia.</title>
        <authorList>
            <person name="Xie B.-B."/>
            <person name="Rong J.-C."/>
            <person name="Qin Q.-L."/>
            <person name="Zhang Y.-Z."/>
        </authorList>
    </citation>
    <scope>NUCLEOTIDE SEQUENCE [LARGE SCALE GENOMIC DNA]</scope>
    <source>
        <strain evidence="2 3">208</strain>
    </source>
</reference>
<dbReference type="Proteomes" id="UP000615755">
    <property type="component" value="Unassembled WGS sequence"/>
</dbReference>
<comment type="caution">
    <text evidence="2">The sequence shown here is derived from an EMBL/GenBank/DDBJ whole genome shotgun (WGS) entry which is preliminary data.</text>
</comment>
<gene>
    <name evidence="2" type="ORF">PAUR_a2962</name>
</gene>
<dbReference type="SUPFAM" id="SSF53474">
    <property type="entry name" value="alpha/beta-Hydrolases"/>
    <property type="match status" value="1"/>
</dbReference>
<evidence type="ECO:0000256" key="1">
    <source>
        <dbReference type="SAM" id="MobiDB-lite"/>
    </source>
</evidence>
<evidence type="ECO:0000313" key="2">
    <source>
        <dbReference type="EMBL" id="MBE0369166.1"/>
    </source>
</evidence>
<sequence>MPEAKQEVEKRDLTKFIDENALIEIETSKGNSFAIYSPYMASTKRGIVILIPDIGHPPLSYNGFNYLHHALTDDGFDTYAIQIPDITFNDTLPKDDTNNSSNTETANEENTDKKMQKPAKLLAERVPENSLDDYKTQLIDIFKALYSQLTMLEKEQLVVIAQGTSAGVFSEYLADLPNIKLDAFVAISAQLPNSSRQRHLPANLSVISPPLLDIFYTNDNPTVTRSMPERIRWVKRNSKFDYRQRQLFGLTTETRQHQRLRKEVDGFLRQL</sequence>